<evidence type="ECO:0000313" key="1">
    <source>
        <dbReference type="EMBL" id="BBE10000.1"/>
    </source>
</evidence>
<dbReference type="KEGG" id="mcys:MCB1EB_1839"/>
<proteinExistence type="predicted"/>
<gene>
    <name evidence="1" type="ORF">MCB1EB_1839</name>
</gene>
<dbReference type="GO" id="GO:0006313">
    <property type="term" value="P:DNA transposition"/>
    <property type="evidence" value="ECO:0007669"/>
    <property type="project" value="InterPro"/>
</dbReference>
<dbReference type="AlphaFoldDB" id="A0A2Z6EX14"/>
<accession>A0A2Z6EX14</accession>
<dbReference type="Pfam" id="PF02371">
    <property type="entry name" value="Transposase_20"/>
    <property type="match status" value="1"/>
</dbReference>
<dbReference type="Proteomes" id="UP000282597">
    <property type="component" value="Chromosome"/>
</dbReference>
<dbReference type="PANTHER" id="PTHR33055:SF3">
    <property type="entry name" value="PUTATIVE TRANSPOSASE FOR IS117-RELATED"/>
    <property type="match status" value="1"/>
</dbReference>
<dbReference type="InterPro" id="IPR003346">
    <property type="entry name" value="Transposase_20"/>
</dbReference>
<dbReference type="GO" id="GO:0004803">
    <property type="term" value="F:transposase activity"/>
    <property type="evidence" value="ECO:0007669"/>
    <property type="project" value="InterPro"/>
</dbReference>
<evidence type="ECO:0000313" key="2">
    <source>
        <dbReference type="Proteomes" id="UP000282597"/>
    </source>
</evidence>
<dbReference type="EMBL" id="AP018150">
    <property type="protein sequence ID" value="BBE10000.1"/>
    <property type="molecule type" value="Genomic_DNA"/>
</dbReference>
<sequence length="88" mass="9865">MERQSGSSVFGRVRLSKAGSPEIRTKLYMAAIVAMRYNAYVKALYERLRALGKSAMSALGACMRKLVHLCFDVLKSRVPYDENYGKIA</sequence>
<reference evidence="1 2" key="1">
    <citation type="journal article" date="2018" name="Microbes Environ.">
        <title>Comparative Genomic Insights into Endofungal Lifestyles of Two Bacterial Endosymbionts, Mycoavidus cysteinexigens and Burkholderia rhizoxinica.</title>
        <authorList>
            <person name="Sharmin D."/>
            <person name="Guo Y."/>
            <person name="Nishizawa T."/>
            <person name="Ohshima S."/>
            <person name="Sato Y."/>
            <person name="Takashima Y."/>
            <person name="Narisawa K."/>
            <person name="Ohta H."/>
        </authorList>
    </citation>
    <scope>NUCLEOTIDE SEQUENCE [LARGE SCALE GENOMIC DNA]</scope>
    <source>
        <strain evidence="1 2">B1-EB</strain>
    </source>
</reference>
<keyword evidence="2" id="KW-1185">Reference proteome</keyword>
<dbReference type="InterPro" id="IPR047650">
    <property type="entry name" value="Transpos_IS110"/>
</dbReference>
<organism evidence="1 2">
    <name type="scientific">Mycoavidus cysteinexigens</name>
    <dbReference type="NCBI Taxonomy" id="1553431"/>
    <lineage>
        <taxon>Bacteria</taxon>
        <taxon>Pseudomonadati</taxon>
        <taxon>Pseudomonadota</taxon>
        <taxon>Betaproteobacteria</taxon>
        <taxon>Burkholderiales</taxon>
        <taxon>Burkholderiaceae</taxon>
        <taxon>Mycoavidus</taxon>
    </lineage>
</organism>
<dbReference type="GO" id="GO:0003677">
    <property type="term" value="F:DNA binding"/>
    <property type="evidence" value="ECO:0007669"/>
    <property type="project" value="InterPro"/>
</dbReference>
<dbReference type="PANTHER" id="PTHR33055">
    <property type="entry name" value="TRANSPOSASE FOR INSERTION SEQUENCE ELEMENT IS1111A"/>
    <property type="match status" value="1"/>
</dbReference>
<name>A0A2Z6EX14_9BURK</name>
<protein>
    <submittedName>
        <fullName evidence="1">Transposase for IS1663</fullName>
    </submittedName>
</protein>